<feature type="transmembrane region" description="Helical" evidence="1">
    <location>
        <begin position="6"/>
        <end position="30"/>
    </location>
</feature>
<keyword evidence="1" id="KW-0472">Membrane</keyword>
<comment type="caution">
    <text evidence="2">The sequence shown here is derived from an EMBL/GenBank/DDBJ whole genome shotgun (WGS) entry which is preliminary data.</text>
</comment>
<organism evidence="2 3">
    <name type="scientific">Ammoniphilus oxalaticus</name>
    <dbReference type="NCBI Taxonomy" id="66863"/>
    <lineage>
        <taxon>Bacteria</taxon>
        <taxon>Bacillati</taxon>
        <taxon>Bacillota</taxon>
        <taxon>Bacilli</taxon>
        <taxon>Bacillales</taxon>
        <taxon>Paenibacillaceae</taxon>
        <taxon>Aneurinibacillus group</taxon>
        <taxon>Ammoniphilus</taxon>
    </lineage>
</organism>
<protein>
    <recommendedName>
        <fullName evidence="4">DUF3397 domain-containing protein</fullName>
    </recommendedName>
</protein>
<keyword evidence="3" id="KW-1185">Reference proteome</keyword>
<dbReference type="EMBL" id="MCHY01000008">
    <property type="protein sequence ID" value="RKD24087.1"/>
    <property type="molecule type" value="Genomic_DNA"/>
</dbReference>
<feature type="transmembrane region" description="Helical" evidence="1">
    <location>
        <begin position="39"/>
        <end position="59"/>
    </location>
</feature>
<dbReference type="AlphaFoldDB" id="A0A419SJD1"/>
<gene>
    <name evidence="2" type="ORF">BEP19_06675</name>
</gene>
<keyword evidence="1" id="KW-0812">Transmembrane</keyword>
<accession>A0A419SJD1</accession>
<dbReference type="RefSeq" id="WP_170145309.1">
    <property type="nucleotide sequence ID" value="NZ_MCHY01000008.1"/>
</dbReference>
<reference evidence="2 3" key="1">
    <citation type="submission" date="2016-08" db="EMBL/GenBank/DDBJ databases">
        <title>Novel Firmicute Genomes.</title>
        <authorList>
            <person name="Poppleton D.I."/>
            <person name="Gribaldo S."/>
        </authorList>
    </citation>
    <scope>NUCLEOTIDE SEQUENCE [LARGE SCALE GENOMIC DNA]</scope>
    <source>
        <strain evidence="2 3">RAOx-1</strain>
    </source>
</reference>
<feature type="transmembrane region" description="Helical" evidence="1">
    <location>
        <begin position="109"/>
        <end position="130"/>
    </location>
</feature>
<evidence type="ECO:0000256" key="1">
    <source>
        <dbReference type="SAM" id="Phobius"/>
    </source>
</evidence>
<dbReference type="Proteomes" id="UP000284219">
    <property type="component" value="Unassembled WGS sequence"/>
</dbReference>
<evidence type="ECO:0000313" key="2">
    <source>
        <dbReference type="EMBL" id="RKD24087.1"/>
    </source>
</evidence>
<evidence type="ECO:0000313" key="3">
    <source>
        <dbReference type="Proteomes" id="UP000284219"/>
    </source>
</evidence>
<sequence>MEAIANLLAGVLTIPVFTPFVVFATVFLLFQWKNKSRKVAIGLAVNVTTFFLIVAVTMFYNLTKQDGTIGASWWVLLFFVTTGGAIAWLQYKIKGQVELLKMIRAVWRLAFVCFTFAYIILFFFSIQHFLSNT</sequence>
<feature type="transmembrane region" description="Helical" evidence="1">
    <location>
        <begin position="71"/>
        <end position="89"/>
    </location>
</feature>
<evidence type="ECO:0008006" key="4">
    <source>
        <dbReference type="Google" id="ProtNLM"/>
    </source>
</evidence>
<dbReference type="InterPro" id="IPR024515">
    <property type="entry name" value="DUF3397"/>
</dbReference>
<name>A0A419SJD1_9BACL</name>
<dbReference type="Pfam" id="PF11877">
    <property type="entry name" value="DUF3397"/>
    <property type="match status" value="1"/>
</dbReference>
<keyword evidence="1" id="KW-1133">Transmembrane helix</keyword>
<proteinExistence type="predicted"/>